<evidence type="ECO:0000313" key="4">
    <source>
        <dbReference type="EMBL" id="SCX84112.1"/>
    </source>
</evidence>
<dbReference type="PANTHER" id="PTHR33495:SF2">
    <property type="entry name" value="ANTI-SIGMA FACTOR ANTAGONIST TM_1081-RELATED"/>
    <property type="match status" value="1"/>
</dbReference>
<dbReference type="STRING" id="419481.SAMN05216233_101576"/>
<organism evidence="4 5">
    <name type="scientific">Desulfoluna spongiiphila</name>
    <dbReference type="NCBI Taxonomy" id="419481"/>
    <lineage>
        <taxon>Bacteria</taxon>
        <taxon>Pseudomonadati</taxon>
        <taxon>Thermodesulfobacteriota</taxon>
        <taxon>Desulfobacteria</taxon>
        <taxon>Desulfobacterales</taxon>
        <taxon>Desulfolunaceae</taxon>
        <taxon>Desulfoluna</taxon>
    </lineage>
</organism>
<dbReference type="EMBL" id="FMUX01000001">
    <property type="protein sequence ID" value="SCX84112.1"/>
    <property type="molecule type" value="Genomic_DNA"/>
</dbReference>
<comment type="similarity">
    <text evidence="1 2">Belongs to the anti-sigma-factor antagonist family.</text>
</comment>
<dbReference type="InterPro" id="IPR036513">
    <property type="entry name" value="STAS_dom_sf"/>
</dbReference>
<dbReference type="AlphaFoldDB" id="A0A1G5B1Y5"/>
<dbReference type="CDD" id="cd07043">
    <property type="entry name" value="STAS_anti-anti-sigma_factors"/>
    <property type="match status" value="1"/>
</dbReference>
<evidence type="ECO:0000313" key="5">
    <source>
        <dbReference type="Proteomes" id="UP000198870"/>
    </source>
</evidence>
<dbReference type="Gene3D" id="3.30.750.24">
    <property type="entry name" value="STAS domain"/>
    <property type="match status" value="1"/>
</dbReference>
<gene>
    <name evidence="4" type="ORF">SAMN05216233_101576</name>
</gene>
<accession>A0A1G5B1Y5</accession>
<proteinExistence type="inferred from homology"/>
<dbReference type="NCBIfam" id="TIGR00377">
    <property type="entry name" value="ant_ant_sig"/>
    <property type="match status" value="1"/>
</dbReference>
<keyword evidence="5" id="KW-1185">Reference proteome</keyword>
<dbReference type="Proteomes" id="UP000198870">
    <property type="component" value="Unassembled WGS sequence"/>
</dbReference>
<dbReference type="InterPro" id="IPR003658">
    <property type="entry name" value="Anti-sigma_ant"/>
</dbReference>
<name>A0A1G5B1Y5_9BACT</name>
<reference evidence="4 5" key="1">
    <citation type="submission" date="2016-10" db="EMBL/GenBank/DDBJ databases">
        <authorList>
            <person name="de Groot N.N."/>
        </authorList>
    </citation>
    <scope>NUCLEOTIDE SEQUENCE [LARGE SCALE GENOMIC DNA]</scope>
    <source>
        <strain evidence="4 5">AA1</strain>
    </source>
</reference>
<dbReference type="InterPro" id="IPR002645">
    <property type="entry name" value="STAS_dom"/>
</dbReference>
<feature type="domain" description="STAS" evidence="3">
    <location>
        <begin position="13"/>
        <end position="110"/>
    </location>
</feature>
<dbReference type="PROSITE" id="PS50801">
    <property type="entry name" value="STAS"/>
    <property type="match status" value="1"/>
</dbReference>
<sequence length="112" mass="12577">MRLETRKEGEVFIVRSLENRMDAKVAVDFRSDMARYIDDGNTRIVLNVGGLNFIDSSGLGAIVSCLKQVGRDGAFVIAEADETVLSMFKLTRMDRVFQMFDTEHEAVRAISI</sequence>
<evidence type="ECO:0000256" key="2">
    <source>
        <dbReference type="RuleBase" id="RU003749"/>
    </source>
</evidence>
<dbReference type="RefSeq" id="WP_092207999.1">
    <property type="nucleotide sequence ID" value="NZ_FMUX01000001.1"/>
</dbReference>
<evidence type="ECO:0000256" key="1">
    <source>
        <dbReference type="ARBA" id="ARBA00009013"/>
    </source>
</evidence>
<dbReference type="SUPFAM" id="SSF52091">
    <property type="entry name" value="SpoIIaa-like"/>
    <property type="match status" value="1"/>
</dbReference>
<protein>
    <recommendedName>
        <fullName evidence="2">Anti-sigma factor antagonist</fullName>
    </recommendedName>
</protein>
<dbReference type="GO" id="GO:0043856">
    <property type="term" value="F:anti-sigma factor antagonist activity"/>
    <property type="evidence" value="ECO:0007669"/>
    <property type="project" value="InterPro"/>
</dbReference>
<dbReference type="PANTHER" id="PTHR33495">
    <property type="entry name" value="ANTI-SIGMA FACTOR ANTAGONIST TM_1081-RELATED-RELATED"/>
    <property type="match status" value="1"/>
</dbReference>
<dbReference type="Pfam" id="PF01740">
    <property type="entry name" value="STAS"/>
    <property type="match status" value="1"/>
</dbReference>
<dbReference type="OrthoDB" id="9796076at2"/>
<evidence type="ECO:0000259" key="3">
    <source>
        <dbReference type="PROSITE" id="PS50801"/>
    </source>
</evidence>